<sequence length="46" mass="5171">MPYTSDNTYASNFESVPDIYNTSYSTLLEVDSESPLLSFARNKQSS</sequence>
<organism evidence="1 2">
    <name type="scientific">Microbotryum intermedium</name>
    <dbReference type="NCBI Taxonomy" id="269621"/>
    <lineage>
        <taxon>Eukaryota</taxon>
        <taxon>Fungi</taxon>
        <taxon>Dikarya</taxon>
        <taxon>Basidiomycota</taxon>
        <taxon>Pucciniomycotina</taxon>
        <taxon>Microbotryomycetes</taxon>
        <taxon>Microbotryales</taxon>
        <taxon>Microbotryaceae</taxon>
        <taxon>Microbotryum</taxon>
    </lineage>
</organism>
<proteinExistence type="predicted"/>
<dbReference type="EMBL" id="FMSP01000001">
    <property type="protein sequence ID" value="SCV67116.1"/>
    <property type="molecule type" value="Genomic_DNA"/>
</dbReference>
<evidence type="ECO:0000313" key="2">
    <source>
        <dbReference type="Proteomes" id="UP000198372"/>
    </source>
</evidence>
<accession>A0A238F7Q5</accession>
<reference evidence="2" key="1">
    <citation type="submission" date="2016-09" db="EMBL/GenBank/DDBJ databases">
        <authorList>
            <person name="Jeantristanb JTB J.-T."/>
            <person name="Ricardo R."/>
        </authorList>
    </citation>
    <scope>NUCLEOTIDE SEQUENCE [LARGE SCALE GENOMIC DNA]</scope>
</reference>
<dbReference type="Proteomes" id="UP000198372">
    <property type="component" value="Unassembled WGS sequence"/>
</dbReference>
<name>A0A238F7Q5_9BASI</name>
<protein>
    <submittedName>
        <fullName evidence="1">BQ2448_5762 protein</fullName>
    </submittedName>
</protein>
<evidence type="ECO:0000313" key="1">
    <source>
        <dbReference type="EMBL" id="SCV67116.1"/>
    </source>
</evidence>
<keyword evidence="2" id="KW-1185">Reference proteome</keyword>
<dbReference type="OrthoDB" id="2588793at2759"/>
<dbReference type="AlphaFoldDB" id="A0A238F7Q5"/>
<gene>
    <name evidence="1" type="ORF">BQ2448_5762</name>
</gene>